<evidence type="ECO:0000313" key="2">
    <source>
        <dbReference type="Proteomes" id="UP000799539"/>
    </source>
</evidence>
<reference evidence="1" key="1">
    <citation type="journal article" date="2020" name="Stud. Mycol.">
        <title>101 Dothideomycetes genomes: a test case for predicting lifestyles and emergence of pathogens.</title>
        <authorList>
            <person name="Haridas S."/>
            <person name="Albert R."/>
            <person name="Binder M."/>
            <person name="Bloem J."/>
            <person name="Labutti K."/>
            <person name="Salamov A."/>
            <person name="Andreopoulos B."/>
            <person name="Baker S."/>
            <person name="Barry K."/>
            <person name="Bills G."/>
            <person name="Bluhm B."/>
            <person name="Cannon C."/>
            <person name="Castanera R."/>
            <person name="Culley D."/>
            <person name="Daum C."/>
            <person name="Ezra D."/>
            <person name="Gonzalez J."/>
            <person name="Henrissat B."/>
            <person name="Kuo A."/>
            <person name="Liang C."/>
            <person name="Lipzen A."/>
            <person name="Lutzoni F."/>
            <person name="Magnuson J."/>
            <person name="Mondo S."/>
            <person name="Nolan M."/>
            <person name="Ohm R."/>
            <person name="Pangilinan J."/>
            <person name="Park H.-J."/>
            <person name="Ramirez L."/>
            <person name="Alfaro M."/>
            <person name="Sun H."/>
            <person name="Tritt A."/>
            <person name="Yoshinaga Y."/>
            <person name="Zwiers L.-H."/>
            <person name="Turgeon B."/>
            <person name="Goodwin S."/>
            <person name="Spatafora J."/>
            <person name="Crous P."/>
            <person name="Grigoriev I."/>
        </authorList>
    </citation>
    <scope>NUCLEOTIDE SEQUENCE</scope>
    <source>
        <strain evidence="1">SCOH1-5</strain>
    </source>
</reference>
<name>A0A6A6FCG6_9PEZI</name>
<proteinExistence type="predicted"/>
<accession>A0A6A6FCG6</accession>
<evidence type="ECO:0000313" key="1">
    <source>
        <dbReference type="EMBL" id="KAF2211140.1"/>
    </source>
</evidence>
<dbReference type="Proteomes" id="UP000799539">
    <property type="component" value="Unassembled WGS sequence"/>
</dbReference>
<dbReference type="EMBL" id="ML992678">
    <property type="protein sequence ID" value="KAF2211140.1"/>
    <property type="molecule type" value="Genomic_DNA"/>
</dbReference>
<sequence length="58" mass="5555">MAPSCCNGGGGGLLLGGACSINILSNPCSGKTYCCPSTTSAGGLVTLLSGGFCQLLDL</sequence>
<gene>
    <name evidence="1" type="ORF">CERZMDRAFT_91041</name>
</gene>
<keyword evidence="2" id="KW-1185">Reference proteome</keyword>
<organism evidence="1 2">
    <name type="scientific">Cercospora zeae-maydis SCOH1-5</name>
    <dbReference type="NCBI Taxonomy" id="717836"/>
    <lineage>
        <taxon>Eukaryota</taxon>
        <taxon>Fungi</taxon>
        <taxon>Dikarya</taxon>
        <taxon>Ascomycota</taxon>
        <taxon>Pezizomycotina</taxon>
        <taxon>Dothideomycetes</taxon>
        <taxon>Dothideomycetidae</taxon>
        <taxon>Mycosphaerellales</taxon>
        <taxon>Mycosphaerellaceae</taxon>
        <taxon>Cercospora</taxon>
    </lineage>
</organism>
<dbReference type="AlphaFoldDB" id="A0A6A6FCG6"/>
<protein>
    <recommendedName>
        <fullName evidence="3">Hydrophobin</fullName>
    </recommendedName>
</protein>
<evidence type="ECO:0008006" key="3">
    <source>
        <dbReference type="Google" id="ProtNLM"/>
    </source>
</evidence>